<evidence type="ECO:0000313" key="3">
    <source>
        <dbReference type="EMBL" id="KAK7867749.1"/>
    </source>
</evidence>
<keyword evidence="4" id="KW-1185">Reference proteome</keyword>
<proteinExistence type="predicted"/>
<feature type="coiled-coil region" evidence="1">
    <location>
        <begin position="204"/>
        <end position="361"/>
    </location>
</feature>
<dbReference type="Gene3D" id="1.10.287.1490">
    <property type="match status" value="1"/>
</dbReference>
<dbReference type="PANTHER" id="PTHR23159:SF31">
    <property type="entry name" value="CENTROSOME-ASSOCIATED PROTEIN CEP250 ISOFORM X1"/>
    <property type="match status" value="1"/>
</dbReference>
<dbReference type="AlphaFoldDB" id="A0AAN9Z9M8"/>
<dbReference type="EMBL" id="JAZDUA010000111">
    <property type="protein sequence ID" value="KAK7867749.1"/>
    <property type="molecule type" value="Genomic_DNA"/>
</dbReference>
<feature type="region of interest" description="Disordered" evidence="2">
    <location>
        <begin position="467"/>
        <end position="492"/>
    </location>
</feature>
<accession>A0AAN9Z9M8</accession>
<dbReference type="PANTHER" id="PTHR23159">
    <property type="entry name" value="CENTROSOMAL PROTEIN 2"/>
    <property type="match status" value="1"/>
</dbReference>
<evidence type="ECO:0000313" key="4">
    <source>
        <dbReference type="Proteomes" id="UP001378592"/>
    </source>
</evidence>
<feature type="compositionally biased region" description="Low complexity" evidence="2">
    <location>
        <begin position="543"/>
        <end position="560"/>
    </location>
</feature>
<organism evidence="3 4">
    <name type="scientific">Gryllus longicercus</name>
    <dbReference type="NCBI Taxonomy" id="2509291"/>
    <lineage>
        <taxon>Eukaryota</taxon>
        <taxon>Metazoa</taxon>
        <taxon>Ecdysozoa</taxon>
        <taxon>Arthropoda</taxon>
        <taxon>Hexapoda</taxon>
        <taxon>Insecta</taxon>
        <taxon>Pterygota</taxon>
        <taxon>Neoptera</taxon>
        <taxon>Polyneoptera</taxon>
        <taxon>Orthoptera</taxon>
        <taxon>Ensifera</taxon>
        <taxon>Gryllidea</taxon>
        <taxon>Grylloidea</taxon>
        <taxon>Gryllidae</taxon>
        <taxon>Gryllinae</taxon>
        <taxon>Gryllus</taxon>
    </lineage>
</organism>
<feature type="region of interest" description="Disordered" evidence="2">
    <location>
        <begin position="508"/>
        <end position="610"/>
    </location>
</feature>
<evidence type="ECO:0000256" key="2">
    <source>
        <dbReference type="SAM" id="MobiDB-lite"/>
    </source>
</evidence>
<feature type="compositionally biased region" description="Low complexity" evidence="2">
    <location>
        <begin position="584"/>
        <end position="598"/>
    </location>
</feature>
<reference evidence="3 4" key="1">
    <citation type="submission" date="2024-03" db="EMBL/GenBank/DDBJ databases">
        <title>The genome assembly and annotation of the cricket Gryllus longicercus Weissman &amp; Gray.</title>
        <authorList>
            <person name="Szrajer S."/>
            <person name="Gray D."/>
            <person name="Ylla G."/>
        </authorList>
    </citation>
    <scope>NUCLEOTIDE SEQUENCE [LARGE SCALE GENOMIC DNA]</scope>
    <source>
        <strain evidence="3">DAG 2021-001</strain>
        <tissue evidence="3">Whole body minus gut</tissue>
    </source>
</reference>
<feature type="region of interest" description="Disordered" evidence="2">
    <location>
        <begin position="102"/>
        <end position="135"/>
    </location>
</feature>
<gene>
    <name evidence="3" type="ORF">R5R35_002252</name>
</gene>
<comment type="caution">
    <text evidence="3">The sequence shown here is derived from an EMBL/GenBank/DDBJ whole genome shotgun (WGS) entry which is preliminary data.</text>
</comment>
<sequence length="628" mass="70333">MTDLLIQSVSSRGETFPRALLEGCRPPGVPRYSRSGDRELGTELKHSKSDDLVLQGGALTSPTDIQHMRCDSPIPKTACVVYEDDLVSTHVLPKAKYFSDSETEVDVRPSNSERQARKISGDFSAEGPRSSTRHVGLYDRVDPEDSIRDMITENDFYRFVLFKRHYDKYLHISKKYEEARNIAYYLEEKYHEVKAERDGLARARGELEARLRGREQELHDKEEELFLQLERVVRLEEDCEKLRAEKEKFVQWKDQLEREKNEAYRQLKRQAAESESTRRGLERGRQEVMRQVTAIAAEKDSLERENEKLKETLTEERKGVGHYLMDVSKQKKRISQNVVGLEKEVSELKHMARQSASLNNQFKKGMKHLASCKRKKCSVCTYTRTAFGEYADRNDKKLLGCFQAPLQDLRNWIRPVPLSASCSEDESAGPFSRENEGPATSSASGLSAYLGHASPLPSTRSEYSFRRAYSSETQTSASSPSPTPSLPAECLSEGAVGPLPYISYIDEVSTSSESSGDSGQGEEPFPALEGPPCGCPYSNLSVPTDASLTSSSSAPPTAAAGRAFSSDSGFSSELYDTGRRSLHSNASKAATSTQSASKAEMEDDRLPNLSRSKWTSSFRKLINKVSKR</sequence>
<feature type="compositionally biased region" description="Low complexity" evidence="2">
    <location>
        <begin position="509"/>
        <end position="523"/>
    </location>
</feature>
<feature type="region of interest" description="Disordered" evidence="2">
    <location>
        <begin position="423"/>
        <end position="446"/>
    </location>
</feature>
<protein>
    <submittedName>
        <fullName evidence="3">Uncharacterized protein</fullName>
    </submittedName>
</protein>
<dbReference type="Proteomes" id="UP001378592">
    <property type="component" value="Unassembled WGS sequence"/>
</dbReference>
<keyword evidence="1" id="KW-0175">Coiled coil</keyword>
<name>A0AAN9Z9M8_9ORTH</name>
<feature type="compositionally biased region" description="Low complexity" evidence="2">
    <location>
        <begin position="470"/>
        <end position="480"/>
    </location>
</feature>
<evidence type="ECO:0000256" key="1">
    <source>
        <dbReference type="SAM" id="Coils"/>
    </source>
</evidence>